<comment type="caution">
    <text evidence="1">The sequence shown here is derived from an EMBL/GenBank/DDBJ whole genome shotgun (WGS) entry which is preliminary data.</text>
</comment>
<name>A0ABR8M2B9_9FLAO</name>
<protein>
    <submittedName>
        <fullName evidence="1">T9SS type B sorting domain-containing protein</fullName>
    </submittedName>
</protein>
<dbReference type="NCBIfam" id="TIGR04131">
    <property type="entry name" value="Bac_Flav_CTERM"/>
    <property type="match status" value="1"/>
</dbReference>
<evidence type="ECO:0000313" key="2">
    <source>
        <dbReference type="Proteomes" id="UP000627521"/>
    </source>
</evidence>
<evidence type="ECO:0000313" key="1">
    <source>
        <dbReference type="EMBL" id="MBD3864698.1"/>
    </source>
</evidence>
<accession>A0ABR8M2B9</accession>
<keyword evidence="2" id="KW-1185">Reference proteome</keyword>
<dbReference type="Proteomes" id="UP000627521">
    <property type="component" value="Unassembled WGS sequence"/>
</dbReference>
<reference evidence="1 2" key="1">
    <citation type="submission" date="2020-09" db="EMBL/GenBank/DDBJ databases">
        <title>Bacillus nautilus sp. nov., Chryseoglobus crepusculi sp. nov, and Psychrobacter noctis sp. nov., isolated from deep-sea sponges from the equatorial Atlantic.</title>
        <authorList>
            <person name="Stennett H.L."/>
            <person name="Williams S.E."/>
        </authorList>
    </citation>
    <scope>NUCLEOTIDE SEQUENCE [LARGE SCALE GENOMIC DNA]</scope>
    <source>
        <strain evidence="1 2">28M-24</strain>
    </source>
</reference>
<dbReference type="RefSeq" id="WP_191101690.1">
    <property type="nucleotide sequence ID" value="NZ_JACXXH010000013.1"/>
</dbReference>
<organism evidence="1 2">
    <name type="scientific">Olleya marilimosa</name>
    <dbReference type="NCBI Taxonomy" id="272164"/>
    <lineage>
        <taxon>Bacteria</taxon>
        <taxon>Pseudomonadati</taxon>
        <taxon>Bacteroidota</taxon>
        <taxon>Flavobacteriia</taxon>
        <taxon>Flavobacteriales</taxon>
        <taxon>Flavobacteriaceae</taxon>
    </lineage>
</organism>
<proteinExistence type="predicted"/>
<gene>
    <name evidence="1" type="ORF">IEG06_14710</name>
</gene>
<dbReference type="EMBL" id="JACXXH010000013">
    <property type="protein sequence ID" value="MBD3864698.1"/>
    <property type="molecule type" value="Genomic_DNA"/>
</dbReference>
<dbReference type="InterPro" id="IPR026341">
    <property type="entry name" value="T9SS_type_B"/>
</dbReference>
<sequence length="1352" mass="145976">AVTPTPLEVCDDGTPDGFTSIDLSLKNNEISGGNPDYAVSYYLTQLDAETETNPLAIPYTNISNPQIVFVRVEDVTTGCFTTTTLQLDVVQAPIAFTPTALEYCDPDSDGFGIFTLSDATAEITGGAPGLTVTYHETSSDATNNVNPLVSPYNNIVANTQVIYVRVESATIATDCATFVDLVLIVNPTPQITDPSPLEVCDNDADGFAIFDLELNNPEILNQLDADATNDLAATDYTITFYETEANANVPTNAIATPNAYTNTTADIQTIWVRVDDNANGCSTVTPMDLIVNPLPVLVQPDPLALCDYNNPGDEVEAFNLEDANAQILAGQTGITLTHYISQSGADNATAADQIFSPYTNIVNPQTVYVRAVDNVTGCVSTITLDLRVNPIPSPQASPVALIECDDDNDGFTTFNLDSQTTTILNGEPDVSISYHETQSDAINDLNALISPYTNIVANTQMIYVRAENDITGCFTIVVLPLEVQPSPVVPVVLDDYIVCDDNDDGFSQFDFDTVMTPQILGTQDPADFTLTYHTTQLAADNGTSPIVNTGNYTNVTNPQTIYVRLEGNVNGCVTTGSFVIRVEFPPVIVQPTPLAICDELDADYYENNDDMATFDLTVKNNEITAGNTSWIVTYYETQANAQADVSPIADPTMYTNMMVGTNPANPQTVYVRVTDADTGCFSFTTLTIRVLPNPTPLQNPTDLELCDDVNVVGPNDLIEIFDLTTNEVATINGELGVSASYYTDLDDALMGTNQIVDPTAHSNEDPDNPGVAINPQTIYMRVTNGTDASGTGGTGCYTIVSFDITVNPLPVVSPIEDYIYCELFNDGQYGFDLESKTPEILNGQDGTIFTVTYHETQGEADMAMNALSSPYTNTSNPQTIYVNITNTLTGCDTTTTFNIEVQEAAQANPDLVPIVYQICDDNMETDGDTTDDSAQFDLLTLNPDVLDGQDPANYIVSYYATQADADAATNALPFIYENTVNPQVIYVRVDNNTMTVLPLAIDLAGLGTTGIDFNGDGTIDTIDTDLDGVFDLIDVDGDGLSDGTDTDADGLIDEVDIDGDGIADAVDIDGDGVLDNQADSSVCYDTAEITLQVNPLPEFDLDDTYLLCVNTNGTEVVNTPVLDTGLNTTDYTFEWQLESVTLPGETGSSLIPTQGGQYTVIVTDAVTGCTNDDTALVEESEPPVITAEVTTAAFAEVHNISVSATGSGISIFEFSLDDGPWESNTPNDDMYMFTDVGAGEHIITVRDINGCGETSLSIMVMDYPHFFTPNDDGFNDTWNIYGIEDQLDAEIYIFDRYGKLLKQLSPSGPGWDGTYNGNPMPTSDYWFTVEYREPNDTTNTRKQFKAHFTLKR</sequence>
<dbReference type="Pfam" id="PF13585">
    <property type="entry name" value="CHU_C"/>
    <property type="match status" value="1"/>
</dbReference>
<feature type="non-terminal residue" evidence="1">
    <location>
        <position position="1"/>
    </location>
</feature>